<comment type="caution">
    <text evidence="2">The sequence shown here is derived from an EMBL/GenBank/DDBJ whole genome shotgun (WGS) entry which is preliminary data.</text>
</comment>
<sequence>MKFLIDTHIYLWWLQDSPKLSEKARKQIQDATEVYVSSASIWEATIKMSIGKLSVDIDQLVAEISKSGFQELPITAAHAATVARLPDIHKDPFDRMLIAQAMSEPLRFLTADGLLKPYSELVEIV</sequence>
<evidence type="ECO:0000313" key="2">
    <source>
        <dbReference type="EMBL" id="MBR7800905.1"/>
    </source>
</evidence>
<dbReference type="CDD" id="cd09872">
    <property type="entry name" value="PIN_Sll0205-like"/>
    <property type="match status" value="1"/>
</dbReference>
<proteinExistence type="predicted"/>
<protein>
    <submittedName>
        <fullName evidence="2">Type II toxin-antitoxin system VapC family toxin</fullName>
    </submittedName>
</protein>
<feature type="domain" description="PIN" evidence="1">
    <location>
        <begin position="4"/>
        <end position="113"/>
    </location>
</feature>
<dbReference type="PANTHER" id="PTHR36173">
    <property type="entry name" value="RIBONUCLEASE VAPC16-RELATED"/>
    <property type="match status" value="1"/>
</dbReference>
<gene>
    <name evidence="2" type="ORF">KDM90_12920</name>
</gene>
<keyword evidence="3" id="KW-1185">Reference proteome</keyword>
<evidence type="ECO:0000313" key="3">
    <source>
        <dbReference type="Proteomes" id="UP000678545"/>
    </source>
</evidence>
<accession>A0A941E1Z5</accession>
<evidence type="ECO:0000259" key="1">
    <source>
        <dbReference type="Pfam" id="PF01850"/>
    </source>
</evidence>
<dbReference type="EMBL" id="JAGSPJ010000005">
    <property type="protein sequence ID" value="MBR7800905.1"/>
    <property type="molecule type" value="Genomic_DNA"/>
</dbReference>
<organism evidence="2 3">
    <name type="scientific">Undibacterium fentianense</name>
    <dbReference type="NCBI Taxonomy" id="2828728"/>
    <lineage>
        <taxon>Bacteria</taxon>
        <taxon>Pseudomonadati</taxon>
        <taxon>Pseudomonadota</taxon>
        <taxon>Betaproteobacteria</taxon>
        <taxon>Burkholderiales</taxon>
        <taxon>Oxalobacteraceae</taxon>
        <taxon>Undibacterium</taxon>
    </lineage>
</organism>
<dbReference type="RefSeq" id="WP_212676030.1">
    <property type="nucleotide sequence ID" value="NZ_JAGSPJ010000005.1"/>
</dbReference>
<dbReference type="InterPro" id="IPR002716">
    <property type="entry name" value="PIN_dom"/>
</dbReference>
<dbReference type="InterPro" id="IPR052919">
    <property type="entry name" value="TA_system_RNase"/>
</dbReference>
<name>A0A941E1Z5_9BURK</name>
<dbReference type="SUPFAM" id="SSF88723">
    <property type="entry name" value="PIN domain-like"/>
    <property type="match status" value="1"/>
</dbReference>
<dbReference type="InterPro" id="IPR041705">
    <property type="entry name" value="PIN_Sll0205"/>
</dbReference>
<dbReference type="Gene3D" id="3.40.50.1010">
    <property type="entry name" value="5'-nuclease"/>
    <property type="match status" value="1"/>
</dbReference>
<dbReference type="InterPro" id="IPR029060">
    <property type="entry name" value="PIN-like_dom_sf"/>
</dbReference>
<dbReference type="Proteomes" id="UP000678545">
    <property type="component" value="Unassembled WGS sequence"/>
</dbReference>
<reference evidence="2" key="1">
    <citation type="submission" date="2021-04" db="EMBL/GenBank/DDBJ databases">
        <title>novel species isolated from subtropical streams in China.</title>
        <authorList>
            <person name="Lu H."/>
        </authorList>
    </citation>
    <scope>NUCLEOTIDE SEQUENCE</scope>
    <source>
        <strain evidence="2">FT137W</strain>
    </source>
</reference>
<dbReference type="Pfam" id="PF01850">
    <property type="entry name" value="PIN"/>
    <property type="match status" value="1"/>
</dbReference>
<dbReference type="AlphaFoldDB" id="A0A941E1Z5"/>
<dbReference type="PANTHER" id="PTHR36173:SF2">
    <property type="entry name" value="RIBONUCLEASE VAPC16"/>
    <property type="match status" value="1"/>
</dbReference>